<dbReference type="SUPFAM" id="SSF47413">
    <property type="entry name" value="lambda repressor-like DNA-binding domains"/>
    <property type="match status" value="1"/>
</dbReference>
<dbReference type="PROSITE" id="PS50943">
    <property type="entry name" value="HTH_CROC1"/>
    <property type="match status" value="1"/>
</dbReference>
<dbReference type="InterPro" id="IPR010982">
    <property type="entry name" value="Lambda_DNA-bd_dom_sf"/>
</dbReference>
<gene>
    <name evidence="2" type="ORF">OHU17_03945</name>
</gene>
<evidence type="ECO:0000313" key="2">
    <source>
        <dbReference type="EMBL" id="WUO45034.1"/>
    </source>
</evidence>
<organism evidence="2 3">
    <name type="scientific">Streptomyces goshikiensis</name>
    <dbReference type="NCBI Taxonomy" id="1942"/>
    <lineage>
        <taxon>Bacteria</taxon>
        <taxon>Bacillati</taxon>
        <taxon>Actinomycetota</taxon>
        <taxon>Actinomycetes</taxon>
        <taxon>Kitasatosporales</taxon>
        <taxon>Streptomycetaceae</taxon>
        <taxon>Streptomyces</taxon>
    </lineage>
</organism>
<sequence>MTDEADPHLATLARLDELIEDSGLDRSDVLDPARLSLSTGLPPEVVAAGLDRRPMAAVSFLEQVGQRLEFLRTTRLRPDGRPYPLKEIADGAGLTSQWLGQIVKCEKKPSLEHAARIEDFFRVPRGFLTATPSQALDRALRARLADEQSRLMAEFKSRNQLGGIAFRGLRDASPRTLAAVQALIDSIATDHHGGPARRKRS</sequence>
<reference evidence="2" key="1">
    <citation type="submission" date="2022-10" db="EMBL/GenBank/DDBJ databases">
        <title>The complete genomes of actinobacterial strains from the NBC collection.</title>
        <authorList>
            <person name="Joergensen T.S."/>
            <person name="Alvarez Arevalo M."/>
            <person name="Sterndorff E.B."/>
            <person name="Faurdal D."/>
            <person name="Vuksanovic O."/>
            <person name="Mourched A.-S."/>
            <person name="Charusanti P."/>
            <person name="Shaw S."/>
            <person name="Blin K."/>
            <person name="Weber T."/>
        </authorList>
    </citation>
    <scope>NUCLEOTIDE SEQUENCE</scope>
    <source>
        <strain evidence="2">NBC_00283</strain>
    </source>
</reference>
<dbReference type="EMBL" id="CP108057">
    <property type="protein sequence ID" value="WUO45034.1"/>
    <property type="molecule type" value="Genomic_DNA"/>
</dbReference>
<keyword evidence="3" id="KW-1185">Reference proteome</keyword>
<dbReference type="RefSeq" id="WP_328775241.1">
    <property type="nucleotide sequence ID" value="NZ_CP108057.1"/>
</dbReference>
<protein>
    <recommendedName>
        <fullName evidence="1">HTH cro/C1-type domain-containing protein</fullName>
    </recommendedName>
</protein>
<proteinExistence type="predicted"/>
<feature type="domain" description="HTH cro/C1-type" evidence="1">
    <location>
        <begin position="85"/>
        <end position="128"/>
    </location>
</feature>
<name>A0ABZ1RER4_9ACTN</name>
<evidence type="ECO:0000259" key="1">
    <source>
        <dbReference type="PROSITE" id="PS50943"/>
    </source>
</evidence>
<evidence type="ECO:0000313" key="3">
    <source>
        <dbReference type="Proteomes" id="UP001432075"/>
    </source>
</evidence>
<dbReference type="Proteomes" id="UP001432075">
    <property type="component" value="Chromosome"/>
</dbReference>
<accession>A0ABZ1RER4</accession>
<dbReference type="InterPro" id="IPR001387">
    <property type="entry name" value="Cro/C1-type_HTH"/>
</dbReference>
<dbReference type="Gene3D" id="1.10.260.40">
    <property type="entry name" value="lambda repressor-like DNA-binding domains"/>
    <property type="match status" value="1"/>
</dbReference>